<reference evidence="3 4" key="1">
    <citation type="journal article" date="2011" name="J. Bacteriol.">
        <title>Complete genome sequence of Metallosphaera cuprina, a metal sulfide-oxidizing archaeon from a hot spring.</title>
        <authorList>
            <person name="Liu L.J."/>
            <person name="You X.Y."/>
            <person name="Zheng H."/>
            <person name="Wang S."/>
            <person name="Jiang C.Y."/>
            <person name="Liu S.J."/>
        </authorList>
    </citation>
    <scope>NUCLEOTIDE SEQUENCE [LARGE SCALE GENOMIC DNA]</scope>
    <source>
        <strain evidence="3 4">Ar-4</strain>
    </source>
</reference>
<dbReference type="STRING" id="1006006.Mcup_1919"/>
<dbReference type="PANTHER" id="PTHR13016:SF0">
    <property type="entry name" value="AMME SYNDROME CANDIDATE GENE 1 PROTEIN"/>
    <property type="match status" value="1"/>
</dbReference>
<dbReference type="Pfam" id="PF01871">
    <property type="entry name" value="AMMECR1"/>
    <property type="match status" value="1"/>
</dbReference>
<dbReference type="InterPro" id="IPR036071">
    <property type="entry name" value="AMMECR1_dom_sf"/>
</dbReference>
<accession>F4G1D4</accession>
<dbReference type="PANTHER" id="PTHR13016">
    <property type="entry name" value="AMMECR1 HOMOLOG"/>
    <property type="match status" value="1"/>
</dbReference>
<sequence>MKRINQIENLDVNDPILDKYGIAFVTLETDVGGNYELRGCIGYIEAVAPIKEVVSRAAIAAAFSDPRFDPLSESEMDKILIEITILTKPEPINALKREEIPSMISIGTDGLIIEKGITHAGLLLPQVPVEYCWESETFLAETCIKAGLMPDCWLDKSVSIKRFQGLIIRETSPGRGVEIVKPSEVKCKYLPKS</sequence>
<dbReference type="NCBIfam" id="TIGR04335">
    <property type="entry name" value="AmmeMemoSam_A"/>
    <property type="match status" value="1"/>
</dbReference>
<dbReference type="InterPro" id="IPR027623">
    <property type="entry name" value="AmmeMemoSam_A"/>
</dbReference>
<evidence type="ECO:0000313" key="4">
    <source>
        <dbReference type="Proteomes" id="UP000007812"/>
    </source>
</evidence>
<feature type="domain" description="AMMECR1" evidence="2">
    <location>
        <begin position="1"/>
        <end position="179"/>
    </location>
</feature>
<dbReference type="PROSITE" id="PS51112">
    <property type="entry name" value="AMMECR1"/>
    <property type="match status" value="1"/>
</dbReference>
<dbReference type="InterPro" id="IPR002733">
    <property type="entry name" value="AMMECR1_domain"/>
</dbReference>
<dbReference type="AlphaFoldDB" id="F4G1D4"/>
<protein>
    <recommendedName>
        <fullName evidence="1">Protein Mcup_1919</fullName>
    </recommendedName>
</protein>
<name>F4G1D4_METCR</name>
<dbReference type="SUPFAM" id="SSF143447">
    <property type="entry name" value="AMMECR1-like"/>
    <property type="match status" value="1"/>
</dbReference>
<gene>
    <name evidence="3" type="ordered locus">Mcup_1919</name>
</gene>
<dbReference type="Gene3D" id="3.30.700.20">
    <property type="entry name" value="Hypothetical protein ph0010, domain 1"/>
    <property type="match status" value="1"/>
</dbReference>
<organism evidence="3 4">
    <name type="scientific">Metallosphaera cuprina (strain Ar-4)</name>
    <dbReference type="NCBI Taxonomy" id="1006006"/>
    <lineage>
        <taxon>Archaea</taxon>
        <taxon>Thermoproteota</taxon>
        <taxon>Thermoprotei</taxon>
        <taxon>Sulfolobales</taxon>
        <taxon>Sulfolobaceae</taxon>
        <taxon>Metallosphaera</taxon>
    </lineage>
</organism>
<dbReference type="KEGG" id="mcn:Mcup_1919"/>
<evidence type="ECO:0000259" key="2">
    <source>
        <dbReference type="PROSITE" id="PS51112"/>
    </source>
</evidence>
<proteinExistence type="inferred from homology"/>
<keyword evidence="4" id="KW-1185">Reference proteome</keyword>
<evidence type="ECO:0000313" key="3">
    <source>
        <dbReference type="EMBL" id="AEB96021.1"/>
    </source>
</evidence>
<dbReference type="HAMAP" id="MF_00645">
    <property type="entry name" value="AMMECR1"/>
    <property type="match status" value="1"/>
</dbReference>
<dbReference type="PATRIC" id="fig|1006006.8.peg.1922"/>
<dbReference type="HOGENOM" id="CLU_095686_1_1_2"/>
<evidence type="ECO:0000256" key="1">
    <source>
        <dbReference type="HAMAP-Rule" id="MF_00645"/>
    </source>
</evidence>
<dbReference type="NCBIfam" id="TIGR00296">
    <property type="entry name" value="TIGR00296 family protein"/>
    <property type="match status" value="1"/>
</dbReference>
<dbReference type="EMBL" id="CP002656">
    <property type="protein sequence ID" value="AEB96021.1"/>
    <property type="molecule type" value="Genomic_DNA"/>
</dbReference>
<dbReference type="Gene3D" id="3.30.1490.150">
    <property type="entry name" value="Hypothetical protein ph0010, domain 2"/>
    <property type="match status" value="1"/>
</dbReference>
<dbReference type="InterPro" id="IPR023473">
    <property type="entry name" value="AMMECR1"/>
</dbReference>
<dbReference type="Proteomes" id="UP000007812">
    <property type="component" value="Chromosome"/>
</dbReference>
<dbReference type="eggNOG" id="arCOG01336">
    <property type="taxonomic scope" value="Archaea"/>
</dbReference>
<dbReference type="InterPro" id="IPR023472">
    <property type="entry name" value="Uncharacterised_MJ0810"/>
</dbReference>
<dbReference type="InterPro" id="IPR027485">
    <property type="entry name" value="AMMECR1_N"/>
</dbReference>